<dbReference type="STRING" id="81985.R0GXU0"/>
<keyword evidence="2" id="KW-1185">Reference proteome</keyword>
<name>R0GXU0_9BRAS</name>
<evidence type="ECO:0000313" key="2">
    <source>
        <dbReference type="Proteomes" id="UP000029121"/>
    </source>
</evidence>
<protein>
    <recommendedName>
        <fullName evidence="3">Ubiquitin-like domain-containing protein</fullName>
    </recommendedName>
</protein>
<dbReference type="InterPro" id="IPR045146">
    <property type="entry name" value="SF3A1"/>
</dbReference>
<dbReference type="InterPro" id="IPR029071">
    <property type="entry name" value="Ubiquitin-like_domsf"/>
</dbReference>
<dbReference type="GO" id="GO:0003723">
    <property type="term" value="F:RNA binding"/>
    <property type="evidence" value="ECO:0007669"/>
    <property type="project" value="InterPro"/>
</dbReference>
<evidence type="ECO:0008006" key="3">
    <source>
        <dbReference type="Google" id="ProtNLM"/>
    </source>
</evidence>
<reference evidence="2" key="1">
    <citation type="journal article" date="2013" name="Nat. Genet.">
        <title>The Capsella rubella genome and the genomic consequences of rapid mating system evolution.</title>
        <authorList>
            <person name="Slotte T."/>
            <person name="Hazzouri K.M."/>
            <person name="Agren J.A."/>
            <person name="Koenig D."/>
            <person name="Maumus F."/>
            <person name="Guo Y.L."/>
            <person name="Steige K."/>
            <person name="Platts A.E."/>
            <person name="Escobar J.S."/>
            <person name="Newman L.K."/>
            <person name="Wang W."/>
            <person name="Mandakova T."/>
            <person name="Vello E."/>
            <person name="Smith L.M."/>
            <person name="Henz S.R."/>
            <person name="Steffen J."/>
            <person name="Takuno S."/>
            <person name="Brandvain Y."/>
            <person name="Coop G."/>
            <person name="Andolfatto P."/>
            <person name="Hu T.T."/>
            <person name="Blanchette M."/>
            <person name="Clark R.M."/>
            <person name="Quesneville H."/>
            <person name="Nordborg M."/>
            <person name="Gaut B.S."/>
            <person name="Lysak M.A."/>
            <person name="Jenkins J."/>
            <person name="Grimwood J."/>
            <person name="Chapman J."/>
            <person name="Prochnik S."/>
            <person name="Shu S."/>
            <person name="Rokhsar D."/>
            <person name="Schmutz J."/>
            <person name="Weigel D."/>
            <person name="Wright S.I."/>
        </authorList>
    </citation>
    <scope>NUCLEOTIDE SEQUENCE [LARGE SCALE GENOMIC DNA]</scope>
    <source>
        <strain evidence="2">cv. Monte Gargano</strain>
    </source>
</reference>
<sequence>MREKGASTETILEGFFNLLGKVLERDKEEGLEMAIVDLYAFEYFVEVEYTDWRPRIPGYLSILKNPPPNMQPKRQKLALVPEDQFFAQHPGSSTIKVSVPDVDDGQVIGITVQSLSENVASLKEKIAKKLELRGKAGVLEGNKSLAHYNVGAGDILTLSL</sequence>
<dbReference type="GO" id="GO:0071013">
    <property type="term" value="C:catalytic step 2 spliceosome"/>
    <property type="evidence" value="ECO:0007669"/>
    <property type="project" value="TreeGrafter"/>
</dbReference>
<dbReference type="eggNOG" id="KOG0007">
    <property type="taxonomic scope" value="Eukaryota"/>
</dbReference>
<dbReference type="AlphaFoldDB" id="R0GXU0"/>
<dbReference type="OrthoDB" id="2161771at2759"/>
<gene>
    <name evidence="1" type="ORF">CARUB_v10002157mg</name>
</gene>
<dbReference type="Gene3D" id="3.10.20.90">
    <property type="entry name" value="Phosphatidylinositol 3-kinase Catalytic Subunit, Chain A, domain 1"/>
    <property type="match status" value="1"/>
</dbReference>
<dbReference type="GO" id="GO:0071004">
    <property type="term" value="C:U2-type prespliceosome"/>
    <property type="evidence" value="ECO:0007669"/>
    <property type="project" value="TreeGrafter"/>
</dbReference>
<dbReference type="PANTHER" id="PTHR15316:SF1">
    <property type="entry name" value="SPLICING FACTOR 3A SUBUNIT 1"/>
    <property type="match status" value="1"/>
</dbReference>
<dbReference type="Proteomes" id="UP000029121">
    <property type="component" value="Unassembled WGS sequence"/>
</dbReference>
<dbReference type="EMBL" id="KB870810">
    <property type="protein sequence ID" value="EOA21719.1"/>
    <property type="molecule type" value="Genomic_DNA"/>
</dbReference>
<organism evidence="1 2">
    <name type="scientific">Capsella rubella</name>
    <dbReference type="NCBI Taxonomy" id="81985"/>
    <lineage>
        <taxon>Eukaryota</taxon>
        <taxon>Viridiplantae</taxon>
        <taxon>Streptophyta</taxon>
        <taxon>Embryophyta</taxon>
        <taxon>Tracheophyta</taxon>
        <taxon>Spermatophyta</taxon>
        <taxon>Magnoliopsida</taxon>
        <taxon>eudicotyledons</taxon>
        <taxon>Gunneridae</taxon>
        <taxon>Pentapetalae</taxon>
        <taxon>rosids</taxon>
        <taxon>malvids</taxon>
        <taxon>Brassicales</taxon>
        <taxon>Brassicaceae</taxon>
        <taxon>Camelineae</taxon>
        <taxon>Capsella</taxon>
    </lineage>
</organism>
<dbReference type="GO" id="GO:0000381">
    <property type="term" value="P:regulation of alternative mRNA splicing, via spliceosome"/>
    <property type="evidence" value="ECO:0007669"/>
    <property type="project" value="TreeGrafter"/>
</dbReference>
<dbReference type="SUPFAM" id="SSF54236">
    <property type="entry name" value="Ubiquitin-like"/>
    <property type="match status" value="1"/>
</dbReference>
<dbReference type="GO" id="GO:0045292">
    <property type="term" value="P:mRNA cis splicing, via spliceosome"/>
    <property type="evidence" value="ECO:0007669"/>
    <property type="project" value="InterPro"/>
</dbReference>
<proteinExistence type="predicted"/>
<dbReference type="GO" id="GO:0005686">
    <property type="term" value="C:U2 snRNP"/>
    <property type="evidence" value="ECO:0007669"/>
    <property type="project" value="TreeGrafter"/>
</dbReference>
<dbReference type="PANTHER" id="PTHR15316">
    <property type="entry name" value="SPLICEOSOME ASSOCIATED PROTEIN 114/SWAP SPLICING FACTOR-RELATED"/>
    <property type="match status" value="1"/>
</dbReference>
<evidence type="ECO:0000313" key="1">
    <source>
        <dbReference type="EMBL" id="EOA21719.1"/>
    </source>
</evidence>
<dbReference type="KEGG" id="crb:17882643"/>
<accession>R0GXU0</accession>